<evidence type="ECO:0000256" key="1">
    <source>
        <dbReference type="SAM" id="MobiDB-lite"/>
    </source>
</evidence>
<reference evidence="3 4" key="2">
    <citation type="submission" date="2019-01" db="EMBL/GenBank/DDBJ databases">
        <title>The decoding of complex shrimp genome reveals the adaptation for benthos swimmer, frequently molting mechanism and breeding impact on genome.</title>
        <authorList>
            <person name="Sun Y."/>
            <person name="Gao Y."/>
            <person name="Yu Y."/>
        </authorList>
    </citation>
    <scope>NUCLEOTIDE SEQUENCE [LARGE SCALE GENOMIC DNA]</scope>
    <source>
        <tissue evidence="3">Muscle</tissue>
    </source>
</reference>
<keyword evidence="4" id="KW-1185">Reference proteome</keyword>
<accession>A0A423SV71</accession>
<feature type="transmembrane region" description="Helical" evidence="2">
    <location>
        <begin position="479"/>
        <end position="498"/>
    </location>
</feature>
<feature type="transmembrane region" description="Helical" evidence="2">
    <location>
        <begin position="255"/>
        <end position="275"/>
    </location>
</feature>
<dbReference type="Proteomes" id="UP000283509">
    <property type="component" value="Unassembled WGS sequence"/>
</dbReference>
<gene>
    <name evidence="3" type="ORF">C7M84_013785</name>
</gene>
<evidence type="ECO:0000256" key="2">
    <source>
        <dbReference type="SAM" id="Phobius"/>
    </source>
</evidence>
<keyword evidence="2" id="KW-1133">Transmembrane helix</keyword>
<feature type="transmembrane region" description="Helical" evidence="2">
    <location>
        <begin position="33"/>
        <end position="56"/>
    </location>
</feature>
<keyword evidence="2" id="KW-0472">Membrane</keyword>
<reference evidence="3 4" key="1">
    <citation type="submission" date="2018-04" db="EMBL/GenBank/DDBJ databases">
        <authorList>
            <person name="Zhang X."/>
            <person name="Yuan J."/>
            <person name="Li F."/>
            <person name="Xiang J."/>
        </authorList>
    </citation>
    <scope>NUCLEOTIDE SEQUENCE [LARGE SCALE GENOMIC DNA]</scope>
    <source>
        <tissue evidence="3">Muscle</tissue>
    </source>
</reference>
<evidence type="ECO:0000313" key="3">
    <source>
        <dbReference type="EMBL" id="ROT68112.1"/>
    </source>
</evidence>
<evidence type="ECO:0000313" key="4">
    <source>
        <dbReference type="Proteomes" id="UP000283509"/>
    </source>
</evidence>
<dbReference type="EMBL" id="QCYY01002718">
    <property type="protein sequence ID" value="ROT68112.1"/>
    <property type="molecule type" value="Genomic_DNA"/>
</dbReference>
<proteinExistence type="predicted"/>
<feature type="transmembrane region" description="Helical" evidence="2">
    <location>
        <begin position="135"/>
        <end position="157"/>
    </location>
</feature>
<feature type="region of interest" description="Disordered" evidence="1">
    <location>
        <begin position="405"/>
        <end position="427"/>
    </location>
</feature>
<organism evidence="3 4">
    <name type="scientific">Penaeus vannamei</name>
    <name type="common">Whiteleg shrimp</name>
    <name type="synonym">Litopenaeus vannamei</name>
    <dbReference type="NCBI Taxonomy" id="6689"/>
    <lineage>
        <taxon>Eukaryota</taxon>
        <taxon>Metazoa</taxon>
        <taxon>Ecdysozoa</taxon>
        <taxon>Arthropoda</taxon>
        <taxon>Crustacea</taxon>
        <taxon>Multicrustacea</taxon>
        <taxon>Malacostraca</taxon>
        <taxon>Eumalacostraca</taxon>
        <taxon>Eucarida</taxon>
        <taxon>Decapoda</taxon>
        <taxon>Dendrobranchiata</taxon>
        <taxon>Penaeoidea</taxon>
        <taxon>Penaeidae</taxon>
        <taxon>Penaeus</taxon>
    </lineage>
</organism>
<feature type="transmembrane region" description="Helical" evidence="2">
    <location>
        <begin position="588"/>
        <end position="611"/>
    </location>
</feature>
<keyword evidence="2" id="KW-0812">Transmembrane</keyword>
<sequence length="752" mass="83926">MLNIPFYFLSTHPFPGTHQDSFPGFISLISTHWFYFPSSILISIVLSIYAFLSLFFFSSLDPASRPFSSSFSSYRLLLLFLPPSSPLLPTASSFLPFPFSSYPTPPCPLLPPLCLSVSPPLPLFSPTPLARLLPLLPLLLSILFFSLLASFAFALLFPSLSYSSSPPSSVPLFPLSRLRASSSSDIFSPFASPSSPLVLFRLIPSSSPPPPCVSSFLSPSLFSRLLPLRLRSFSSFLVPPPLCFLSFSLSPYSSFVSFILLFLLPTASSYSLPFLSHTPYFRLRSSSAFSSLCILTRSSHSGPLPSILLRHHCSLRSEKLLLRLTHLHRPMSNIACKDQLIAITNILILITCEINASLAPSPLFALTPRPLPTAAPPRSFLPSPSPHPALPPCSPFPSYPFLDSRPHRKPPRRAPEAQHARCNKSPCPDNGTSSLILSSSSFIQDRPRYPLHTLSLISYLPFCFSFLQHRPLSSSINLSLIFLLLSSSLSSSIVLILFKTLSSFPSLFFFFPQHPSSLILFYKPLPHFPLFSFLLFLQHRPLSSSINLFLIFLLPFCLLLPPHSIVLSSSNTSLPHFPSPQQSVPLFLFQYILSLIFSHFFFSSSSIGALITKHNPYPYPHSINSPSFFFSRCFFFSFLQAMLGDPSIHLALIFLVSRASSLILFYNLSSFPSPFLLLFPQDRPLSLQYISPSFFLLQHRPLSSSINLSSYFLLLSSSLPHTSLSPKTFFLSFHSPFLPSIRPYRIVPYPLL</sequence>
<comment type="caution">
    <text evidence="3">The sequence shown here is derived from an EMBL/GenBank/DDBJ whole genome shotgun (WGS) entry which is preliminary data.</text>
</comment>
<protein>
    <submittedName>
        <fullName evidence="3">Uncharacterized protein</fullName>
    </submittedName>
</protein>
<feature type="transmembrane region" description="Helical" evidence="2">
    <location>
        <begin position="549"/>
        <end position="568"/>
    </location>
</feature>
<dbReference type="AlphaFoldDB" id="A0A423SV71"/>
<feature type="transmembrane region" description="Helical" evidence="2">
    <location>
        <begin position="518"/>
        <end position="537"/>
    </location>
</feature>
<name>A0A423SV71_PENVA</name>